<dbReference type="HAMAP" id="MF_01477">
    <property type="entry name" value="Iojap_RsfS"/>
    <property type="match status" value="1"/>
</dbReference>
<name>A0A0M6XR25_9RHOB</name>
<dbReference type="GO" id="GO:0017148">
    <property type="term" value="P:negative regulation of translation"/>
    <property type="evidence" value="ECO:0007669"/>
    <property type="project" value="UniProtKB-UniRule"/>
</dbReference>
<protein>
    <recommendedName>
        <fullName evidence="2">Ribosomal silencing factor RsfS</fullName>
    </recommendedName>
</protein>
<dbReference type="EMBL" id="CXPG01000014">
    <property type="protein sequence ID" value="CTQ32621.1"/>
    <property type="molecule type" value="Genomic_DNA"/>
</dbReference>
<evidence type="ECO:0000256" key="3">
    <source>
        <dbReference type="SAM" id="MobiDB-lite"/>
    </source>
</evidence>
<feature type="region of interest" description="Disordered" evidence="3">
    <location>
        <begin position="36"/>
        <end position="59"/>
    </location>
</feature>
<reference evidence="4 5" key="1">
    <citation type="submission" date="2015-07" db="EMBL/GenBank/DDBJ databases">
        <authorList>
            <person name="Noorani M."/>
        </authorList>
    </citation>
    <scope>NUCLEOTIDE SEQUENCE [LARGE SCALE GENOMIC DNA]</scope>
    <source>
        <strain evidence="4 5">CECT 5088</strain>
    </source>
</reference>
<dbReference type="SUPFAM" id="SSF81301">
    <property type="entry name" value="Nucleotidyltransferase"/>
    <property type="match status" value="1"/>
</dbReference>
<dbReference type="NCBIfam" id="TIGR00090">
    <property type="entry name" value="rsfS_iojap_ybeB"/>
    <property type="match status" value="1"/>
</dbReference>
<dbReference type="GO" id="GO:0005737">
    <property type="term" value="C:cytoplasm"/>
    <property type="evidence" value="ECO:0007669"/>
    <property type="project" value="UniProtKB-SubCell"/>
</dbReference>
<dbReference type="GO" id="GO:0090071">
    <property type="term" value="P:negative regulation of ribosome biogenesis"/>
    <property type="evidence" value="ECO:0007669"/>
    <property type="project" value="UniProtKB-UniRule"/>
</dbReference>
<dbReference type="GO" id="GO:0043023">
    <property type="term" value="F:ribosomal large subunit binding"/>
    <property type="evidence" value="ECO:0007669"/>
    <property type="project" value="TreeGrafter"/>
</dbReference>
<dbReference type="InterPro" id="IPR043519">
    <property type="entry name" value="NT_sf"/>
</dbReference>
<gene>
    <name evidence="2 4" type="primary">rsfS</name>
    <name evidence="4" type="ORF">JAN5088_01392</name>
</gene>
<dbReference type="PANTHER" id="PTHR21043">
    <property type="entry name" value="IOJAP SUPERFAMILY ORTHOLOG"/>
    <property type="match status" value="1"/>
</dbReference>
<comment type="subcellular location">
    <subcellularLocation>
        <location evidence="2">Cytoplasm</location>
    </subcellularLocation>
</comment>
<dbReference type="InterPro" id="IPR004394">
    <property type="entry name" value="Iojap/RsfS/C7orf30"/>
</dbReference>
<dbReference type="AlphaFoldDB" id="A0A0M6XR25"/>
<keyword evidence="2" id="KW-0963">Cytoplasm</keyword>
<evidence type="ECO:0000313" key="5">
    <source>
        <dbReference type="Proteomes" id="UP000048908"/>
    </source>
</evidence>
<evidence type="ECO:0000256" key="2">
    <source>
        <dbReference type="HAMAP-Rule" id="MF_01477"/>
    </source>
</evidence>
<dbReference type="PANTHER" id="PTHR21043:SF0">
    <property type="entry name" value="MITOCHONDRIAL ASSEMBLY OF RIBOSOMAL LARGE SUBUNIT PROTEIN 1"/>
    <property type="match status" value="1"/>
</dbReference>
<sequence>MGSGMPTWPLMRCRGWSPVLDFSGVVLRARPHIPEDRALTADTTPSHAADAPRAPGDQRASDATLALILNSLDEDKAEDIVQIDLRGKSSVADHMVVCSGRSTRQVTSIAEKLSERLKDTLGRTARTEGKTQGDWVLLDAGDVIVHIFRPEVREFYQLEKMWQDPSAAQAARPI</sequence>
<dbReference type="Proteomes" id="UP000048908">
    <property type="component" value="Unassembled WGS sequence"/>
</dbReference>
<proteinExistence type="inferred from homology"/>
<keyword evidence="2" id="KW-0678">Repressor</keyword>
<keyword evidence="2" id="KW-0810">Translation regulation</keyword>
<organism evidence="4 5">
    <name type="scientific">Jannaschia rubra</name>
    <dbReference type="NCBI Taxonomy" id="282197"/>
    <lineage>
        <taxon>Bacteria</taxon>
        <taxon>Pseudomonadati</taxon>
        <taxon>Pseudomonadota</taxon>
        <taxon>Alphaproteobacteria</taxon>
        <taxon>Rhodobacterales</taxon>
        <taxon>Roseobacteraceae</taxon>
        <taxon>Jannaschia</taxon>
    </lineage>
</organism>
<keyword evidence="5" id="KW-1185">Reference proteome</keyword>
<dbReference type="Pfam" id="PF02410">
    <property type="entry name" value="RsfS"/>
    <property type="match status" value="1"/>
</dbReference>
<accession>A0A0M6XR25</accession>
<comment type="subunit">
    <text evidence="2">Interacts with ribosomal protein uL14 (rplN).</text>
</comment>
<evidence type="ECO:0000313" key="4">
    <source>
        <dbReference type="EMBL" id="CTQ32621.1"/>
    </source>
</evidence>
<comment type="similarity">
    <text evidence="1 2">Belongs to the Iojap/RsfS family.</text>
</comment>
<evidence type="ECO:0000256" key="1">
    <source>
        <dbReference type="ARBA" id="ARBA00010574"/>
    </source>
</evidence>
<comment type="function">
    <text evidence="2">Functions as a ribosomal silencing factor. Interacts with ribosomal protein uL14 (rplN), blocking formation of intersubunit bridge B8. Prevents association of the 30S and 50S ribosomal subunits and the formation of functional ribosomes, thus repressing translation.</text>
</comment>
<dbReference type="GO" id="GO:0042256">
    <property type="term" value="P:cytosolic ribosome assembly"/>
    <property type="evidence" value="ECO:0007669"/>
    <property type="project" value="UniProtKB-UniRule"/>
</dbReference>
<dbReference type="STRING" id="282197.SAMN04488517_101555"/>
<dbReference type="Gene3D" id="3.30.460.10">
    <property type="entry name" value="Beta Polymerase, domain 2"/>
    <property type="match status" value="1"/>
</dbReference>